<name>A0A1H5EEJ3_PSEAG</name>
<keyword evidence="3 6" id="KW-0812">Transmembrane</keyword>
<protein>
    <submittedName>
        <fullName evidence="7">Membrane protein involved in the export of O-antigen and teichoic acid</fullName>
    </submittedName>
</protein>
<dbReference type="InterPro" id="IPR050833">
    <property type="entry name" value="Poly_Biosynth_Transport"/>
</dbReference>
<feature type="transmembrane region" description="Helical" evidence="6">
    <location>
        <begin position="60"/>
        <end position="80"/>
    </location>
</feature>
<dbReference type="PANTHER" id="PTHR30250:SF11">
    <property type="entry name" value="O-ANTIGEN TRANSPORTER-RELATED"/>
    <property type="match status" value="1"/>
</dbReference>
<feature type="transmembrane region" description="Helical" evidence="6">
    <location>
        <begin position="226"/>
        <end position="245"/>
    </location>
</feature>
<evidence type="ECO:0000256" key="1">
    <source>
        <dbReference type="ARBA" id="ARBA00004651"/>
    </source>
</evidence>
<keyword evidence="8" id="KW-1185">Reference proteome</keyword>
<dbReference type="Pfam" id="PF01943">
    <property type="entry name" value="Polysacc_synt"/>
    <property type="match status" value="1"/>
</dbReference>
<dbReference type="Proteomes" id="UP000242849">
    <property type="component" value="Unassembled WGS sequence"/>
</dbReference>
<organism evidence="7 8">
    <name type="scientific">Pseudomonas anguilliseptica</name>
    <dbReference type="NCBI Taxonomy" id="53406"/>
    <lineage>
        <taxon>Bacteria</taxon>
        <taxon>Pseudomonadati</taxon>
        <taxon>Pseudomonadota</taxon>
        <taxon>Gammaproteobacteria</taxon>
        <taxon>Pseudomonadales</taxon>
        <taxon>Pseudomonadaceae</taxon>
        <taxon>Pseudomonas</taxon>
    </lineage>
</organism>
<feature type="transmembrane region" description="Helical" evidence="6">
    <location>
        <begin position="335"/>
        <end position="351"/>
    </location>
</feature>
<accession>A0A1H5EEJ3</accession>
<feature type="transmembrane region" description="Helical" evidence="6">
    <location>
        <begin position="24"/>
        <end position="48"/>
    </location>
</feature>
<dbReference type="GO" id="GO:0005886">
    <property type="term" value="C:plasma membrane"/>
    <property type="evidence" value="ECO:0007669"/>
    <property type="project" value="UniProtKB-SubCell"/>
</dbReference>
<feature type="transmembrane region" description="Helical" evidence="6">
    <location>
        <begin position="428"/>
        <end position="448"/>
    </location>
</feature>
<feature type="transmembrane region" description="Helical" evidence="6">
    <location>
        <begin position="192"/>
        <end position="214"/>
    </location>
</feature>
<feature type="transmembrane region" description="Helical" evidence="6">
    <location>
        <begin position="101"/>
        <end position="124"/>
    </location>
</feature>
<feature type="transmembrane region" description="Helical" evidence="6">
    <location>
        <begin position="306"/>
        <end position="329"/>
    </location>
</feature>
<dbReference type="InterPro" id="IPR002797">
    <property type="entry name" value="Polysacc_synth"/>
</dbReference>
<feature type="transmembrane region" description="Helical" evidence="6">
    <location>
        <begin position="395"/>
        <end position="416"/>
    </location>
</feature>
<keyword evidence="2" id="KW-1003">Cell membrane</keyword>
<feature type="transmembrane region" description="Helical" evidence="6">
    <location>
        <begin position="136"/>
        <end position="154"/>
    </location>
</feature>
<evidence type="ECO:0000256" key="4">
    <source>
        <dbReference type="ARBA" id="ARBA00022989"/>
    </source>
</evidence>
<evidence type="ECO:0000256" key="3">
    <source>
        <dbReference type="ARBA" id="ARBA00022692"/>
    </source>
</evidence>
<dbReference type="EMBL" id="FNSC01000001">
    <property type="protein sequence ID" value="SED89478.1"/>
    <property type="molecule type" value="Genomic_DNA"/>
</dbReference>
<gene>
    <name evidence="7" type="ORF">SAMN05421553_3584</name>
</gene>
<feature type="transmembrane region" description="Helical" evidence="6">
    <location>
        <begin position="265"/>
        <end position="285"/>
    </location>
</feature>
<dbReference type="AlphaFoldDB" id="A0A1H5EEJ3"/>
<reference evidence="8" key="1">
    <citation type="submission" date="2016-10" db="EMBL/GenBank/DDBJ databases">
        <authorList>
            <person name="Varghese N."/>
            <person name="Submissions S."/>
        </authorList>
    </citation>
    <scope>NUCLEOTIDE SEQUENCE [LARGE SCALE GENOMIC DNA]</scope>
    <source>
        <strain evidence="8">DSM 12111</strain>
    </source>
</reference>
<keyword evidence="4 6" id="KW-1133">Transmembrane helix</keyword>
<evidence type="ECO:0000256" key="2">
    <source>
        <dbReference type="ARBA" id="ARBA00022475"/>
    </source>
</evidence>
<evidence type="ECO:0000313" key="8">
    <source>
        <dbReference type="Proteomes" id="UP000242849"/>
    </source>
</evidence>
<proteinExistence type="predicted"/>
<evidence type="ECO:0000256" key="5">
    <source>
        <dbReference type="ARBA" id="ARBA00023136"/>
    </source>
</evidence>
<dbReference type="RefSeq" id="WP_208600192.1">
    <property type="nucleotide sequence ID" value="NZ_FNSC01000001.1"/>
</dbReference>
<evidence type="ECO:0000313" key="7">
    <source>
        <dbReference type="EMBL" id="SED89478.1"/>
    </source>
</evidence>
<comment type="subcellular location">
    <subcellularLocation>
        <location evidence="1">Cell membrane</location>
        <topology evidence="1">Multi-pass membrane protein</topology>
    </subcellularLocation>
</comment>
<feature type="transmembrane region" description="Helical" evidence="6">
    <location>
        <begin position="372"/>
        <end position="389"/>
    </location>
</feature>
<feature type="transmembrane region" description="Helical" evidence="6">
    <location>
        <begin position="161"/>
        <end position="180"/>
    </location>
</feature>
<keyword evidence="5 6" id="KW-0472">Membrane</keyword>
<dbReference type="PANTHER" id="PTHR30250">
    <property type="entry name" value="PST FAMILY PREDICTED COLANIC ACID TRANSPORTER"/>
    <property type="match status" value="1"/>
</dbReference>
<dbReference type="STRING" id="53406.SAMN05421553_3584"/>
<evidence type="ECO:0000256" key="6">
    <source>
        <dbReference type="SAM" id="Phobius"/>
    </source>
</evidence>
<sequence>MSVLVLRWQQWLGKAVTADLLRQGLFYGLGIVLMKGISLFMLPVFTAYLAPAEYGRLEVVLALACIATLLLSAGLSEALYRYAGLAPNEGERVAVLRDVFAASWLMGSAGLLCGWLLAAPLAAWLPGQVSAYEVQLLAIAVALEGCIGIPLAWLRMCDRAVSFFMLTSGKVVLQTSLTWWCLAQGQGVEGVLLAGALSSMVLAAWLAIDQVRVYGVALRWQRLPSLLVYGMPMMVSGFAGFMLAGLDRWWLAAQVGEAAMAPYALAAKLALACGILLQPFSLWWYPRRFLLLKQSDGLQRTARGAVLGSILSVTACGAVGLIAPLLILWLTPSDYHQAIHYIPLLVIAMALKQMAELLNLGCYVDKHSHTQMLINIFSAALAVLAYACWVESYAVYGVLWAMLLSYGVRLLLFYWFSQRRMALPYALGPLYACSAAALGVLWLGQWLARWCS</sequence>